<feature type="region of interest" description="Disordered" evidence="1">
    <location>
        <begin position="1"/>
        <end position="23"/>
    </location>
</feature>
<accession>A0ABU8H1J8</accession>
<evidence type="ECO:0000313" key="2">
    <source>
        <dbReference type="EMBL" id="MEI5686869.1"/>
    </source>
</evidence>
<comment type="caution">
    <text evidence="2">The sequence shown here is derived from an EMBL/GenBank/DDBJ whole genome shotgun (WGS) entry which is preliminary data.</text>
</comment>
<dbReference type="Proteomes" id="UP001367771">
    <property type="component" value="Unassembled WGS sequence"/>
</dbReference>
<keyword evidence="3" id="KW-1185">Reference proteome</keyword>
<evidence type="ECO:0000256" key="1">
    <source>
        <dbReference type="SAM" id="MobiDB-lite"/>
    </source>
</evidence>
<evidence type="ECO:0000313" key="3">
    <source>
        <dbReference type="Proteomes" id="UP001367771"/>
    </source>
</evidence>
<dbReference type="RefSeq" id="WP_336544854.1">
    <property type="nucleotide sequence ID" value="NZ_JBBBDM010000002.1"/>
</dbReference>
<organism evidence="2 3">
    <name type="scientific">Sphingomonas kyungheensis</name>
    <dbReference type="NCBI Taxonomy" id="1069987"/>
    <lineage>
        <taxon>Bacteria</taxon>
        <taxon>Pseudomonadati</taxon>
        <taxon>Pseudomonadota</taxon>
        <taxon>Alphaproteobacteria</taxon>
        <taxon>Sphingomonadales</taxon>
        <taxon>Sphingomonadaceae</taxon>
        <taxon>Sphingomonas</taxon>
    </lineage>
</organism>
<gene>
    <name evidence="2" type="ORF">V8201_07230</name>
</gene>
<dbReference type="EMBL" id="JBBBDM010000002">
    <property type="protein sequence ID" value="MEI5686869.1"/>
    <property type="molecule type" value="Genomic_DNA"/>
</dbReference>
<reference evidence="2 3" key="1">
    <citation type="journal article" date="2013" name="Int. J. Syst. Evol. Microbiol.">
        <title>Sphingomonas kyungheensis sp. nov., a bacterium with ginsenoside-converting activity isolated from soil of a ginseng field.</title>
        <authorList>
            <person name="Son H.M."/>
            <person name="Yang J.E."/>
            <person name="Park Y."/>
            <person name="Han C.K."/>
            <person name="Kim S.G."/>
            <person name="Kook M."/>
            <person name="Yi T.H."/>
        </authorList>
    </citation>
    <scope>NUCLEOTIDE SEQUENCE [LARGE SCALE GENOMIC DNA]</scope>
    <source>
        <strain evidence="2 3">LMG 26582</strain>
    </source>
</reference>
<sequence length="94" mass="10083">MRDPSYGVAAISGPTKASGASHRARSAYGLAHIREQHGLRPLTAPKRLGLHALGRHGSILLPHAVSTYRALGHAHGYPRPFNPYRHDHGTAPLA</sequence>
<name>A0ABU8H1J8_9SPHN</name>
<protein>
    <submittedName>
        <fullName evidence="2">Uncharacterized protein</fullName>
    </submittedName>
</protein>
<proteinExistence type="predicted"/>